<dbReference type="AlphaFoldDB" id="A0A0E9S9Y9"/>
<dbReference type="EMBL" id="GBXM01070535">
    <property type="protein sequence ID" value="JAH38042.1"/>
    <property type="molecule type" value="Transcribed_RNA"/>
</dbReference>
<reference evidence="1" key="1">
    <citation type="submission" date="2014-11" db="EMBL/GenBank/DDBJ databases">
        <authorList>
            <person name="Amaro Gonzalez C."/>
        </authorList>
    </citation>
    <scope>NUCLEOTIDE SEQUENCE</scope>
</reference>
<sequence length="37" mass="4343">MFGSRLSIQWKIVCGLFEGIPVNSVQRFRRSLNRIPH</sequence>
<reference evidence="1" key="2">
    <citation type="journal article" date="2015" name="Fish Shellfish Immunol.">
        <title>Early steps in the European eel (Anguilla anguilla)-Vibrio vulnificus interaction in the gills: Role of the RtxA13 toxin.</title>
        <authorList>
            <person name="Callol A."/>
            <person name="Pajuelo D."/>
            <person name="Ebbesson L."/>
            <person name="Teles M."/>
            <person name="MacKenzie S."/>
            <person name="Amaro C."/>
        </authorList>
    </citation>
    <scope>NUCLEOTIDE SEQUENCE</scope>
</reference>
<organism evidence="1">
    <name type="scientific">Anguilla anguilla</name>
    <name type="common">European freshwater eel</name>
    <name type="synonym">Muraena anguilla</name>
    <dbReference type="NCBI Taxonomy" id="7936"/>
    <lineage>
        <taxon>Eukaryota</taxon>
        <taxon>Metazoa</taxon>
        <taxon>Chordata</taxon>
        <taxon>Craniata</taxon>
        <taxon>Vertebrata</taxon>
        <taxon>Euteleostomi</taxon>
        <taxon>Actinopterygii</taxon>
        <taxon>Neopterygii</taxon>
        <taxon>Teleostei</taxon>
        <taxon>Anguilliformes</taxon>
        <taxon>Anguillidae</taxon>
        <taxon>Anguilla</taxon>
    </lineage>
</organism>
<accession>A0A0E9S9Y9</accession>
<evidence type="ECO:0000313" key="1">
    <source>
        <dbReference type="EMBL" id="JAH38042.1"/>
    </source>
</evidence>
<proteinExistence type="predicted"/>
<protein>
    <submittedName>
        <fullName evidence="1">Uncharacterized protein</fullName>
    </submittedName>
</protein>
<name>A0A0E9S9Y9_ANGAN</name>